<dbReference type="PANTHER" id="PTHR43222">
    <property type="entry name" value="NUDIX HYDROLASE 23"/>
    <property type="match status" value="1"/>
</dbReference>
<accession>A0A2P7VKG7</accession>
<dbReference type="Gene3D" id="3.90.79.10">
    <property type="entry name" value="Nucleoside Triphosphate Pyrophosphohydrolase"/>
    <property type="match status" value="1"/>
</dbReference>
<dbReference type="PANTHER" id="PTHR43222:SF2">
    <property type="entry name" value="NUDIX HYDROLASE 23, CHLOROPLASTIC"/>
    <property type="match status" value="1"/>
</dbReference>
<dbReference type="PROSITE" id="PS51462">
    <property type="entry name" value="NUDIX"/>
    <property type="match status" value="1"/>
</dbReference>
<dbReference type="SUPFAM" id="SSF55811">
    <property type="entry name" value="Nudix"/>
    <property type="match status" value="1"/>
</dbReference>
<name>A0A2P7VKG7_9BACL</name>
<dbReference type="OrthoDB" id="9804563at2"/>
<dbReference type="CDD" id="cd18886">
    <property type="entry name" value="NUDIX_MutT_Nudt1"/>
    <property type="match status" value="1"/>
</dbReference>
<evidence type="ECO:0000313" key="2">
    <source>
        <dbReference type="EMBL" id="PSJ99711.1"/>
    </source>
</evidence>
<dbReference type="RefSeq" id="WP_106837457.1">
    <property type="nucleotide sequence ID" value="NZ_JARMEZ010000014.1"/>
</dbReference>
<comment type="caution">
    <text evidence="2">The sequence shown here is derived from an EMBL/GenBank/DDBJ whole genome shotgun (WGS) entry which is preliminary data.</text>
</comment>
<evidence type="ECO:0000313" key="3">
    <source>
        <dbReference type="Proteomes" id="UP000240419"/>
    </source>
</evidence>
<dbReference type="EMBL" id="PXZM01000003">
    <property type="protein sequence ID" value="PSJ99711.1"/>
    <property type="molecule type" value="Genomic_DNA"/>
</dbReference>
<dbReference type="InterPro" id="IPR015797">
    <property type="entry name" value="NUDIX_hydrolase-like_dom_sf"/>
</dbReference>
<proteinExistence type="predicted"/>
<dbReference type="AlphaFoldDB" id="A0A2P7VKG7"/>
<gene>
    <name evidence="2" type="ORF">C7R93_03325</name>
</gene>
<sequence length="165" mass="18721">MYRYTICFLKHRNGILMLNRNKSPLMGLWNGVGGKLEHGETPLDSVLREIREETGILLETAYYKGIVSWLVDGSQAGGMYAFLADLPEDFERSQTPQLVEEGILDWKELAWILDPNNAGVPENLPMFLPYMLEEADPCQHLFTYENNQIVNYETAPLPKPVTTGS</sequence>
<evidence type="ECO:0000259" key="1">
    <source>
        <dbReference type="PROSITE" id="PS51462"/>
    </source>
</evidence>
<dbReference type="InterPro" id="IPR000086">
    <property type="entry name" value="NUDIX_hydrolase_dom"/>
</dbReference>
<dbReference type="Proteomes" id="UP000240419">
    <property type="component" value="Unassembled WGS sequence"/>
</dbReference>
<protein>
    <submittedName>
        <fullName evidence="2">DNA mismatch repair protein MutT</fullName>
    </submittedName>
</protein>
<dbReference type="Pfam" id="PF00293">
    <property type="entry name" value="NUDIX"/>
    <property type="match status" value="1"/>
</dbReference>
<keyword evidence="3" id="KW-1185">Reference proteome</keyword>
<reference evidence="2 3" key="1">
    <citation type="submission" date="2018-03" db="EMBL/GenBank/DDBJ databases">
        <title>Brevisbacillus phylogenomics.</title>
        <authorList>
            <person name="Dunlap C."/>
        </authorList>
    </citation>
    <scope>NUCLEOTIDE SEQUENCE [LARGE SCALE GENOMIC DNA]</scope>
    <source>
        <strain evidence="2 3">NRRL NRS-1210</strain>
    </source>
</reference>
<organism evidence="2 3">
    <name type="scientific">Brevibacillus fortis</name>
    <dbReference type="NCBI Taxonomy" id="2126352"/>
    <lineage>
        <taxon>Bacteria</taxon>
        <taxon>Bacillati</taxon>
        <taxon>Bacillota</taxon>
        <taxon>Bacilli</taxon>
        <taxon>Bacillales</taxon>
        <taxon>Paenibacillaceae</taxon>
        <taxon>Brevibacillus</taxon>
    </lineage>
</organism>
<feature type="domain" description="Nudix hydrolase" evidence="1">
    <location>
        <begin position="1"/>
        <end position="129"/>
    </location>
</feature>